<accession>A0ABV8TVU2</accession>
<reference evidence="6" key="1">
    <citation type="journal article" date="2019" name="Int. J. Syst. Evol. Microbiol.">
        <title>The Global Catalogue of Microorganisms (GCM) 10K type strain sequencing project: providing services to taxonomists for standard genome sequencing and annotation.</title>
        <authorList>
            <consortium name="The Broad Institute Genomics Platform"/>
            <consortium name="The Broad Institute Genome Sequencing Center for Infectious Disease"/>
            <person name="Wu L."/>
            <person name="Ma J."/>
        </authorList>
    </citation>
    <scope>NUCLEOTIDE SEQUENCE [LARGE SCALE GENOMIC DNA]</scope>
    <source>
        <strain evidence="6">IBRC-M 10908</strain>
    </source>
</reference>
<dbReference type="InterPro" id="IPR003798">
    <property type="entry name" value="DNA_recombination_RmuC"/>
</dbReference>
<dbReference type="PANTHER" id="PTHR30563">
    <property type="entry name" value="DNA RECOMBINATION PROTEIN RMUC"/>
    <property type="match status" value="1"/>
</dbReference>
<comment type="similarity">
    <text evidence="2">Belongs to the RmuC family.</text>
</comment>
<organism evidence="5 6">
    <name type="scientific">Salininema proteolyticum</name>
    <dbReference type="NCBI Taxonomy" id="1607685"/>
    <lineage>
        <taxon>Bacteria</taxon>
        <taxon>Bacillati</taxon>
        <taxon>Actinomycetota</taxon>
        <taxon>Actinomycetes</taxon>
        <taxon>Glycomycetales</taxon>
        <taxon>Glycomycetaceae</taxon>
        <taxon>Salininema</taxon>
    </lineage>
</organism>
<keyword evidence="6" id="KW-1185">Reference proteome</keyword>
<sequence length="359" mass="39278">MTYVLLALVCLAAGAAGGFFVGRSRQEREVGRLRERLALAAEGGTSPELTAESRKRLEEAVSPLADSLERYREHLGEVEKARLDAYAQLRVQLSGVAEISEDLRDQTGRLAGALRAPNARGMWGEVQLKRLVESAGMVEHCDFDTQVSVSGARPDMVVRLSEDRVIVVDAKAPMEAYLEAIASEEGRERDKLLVKHAKQLRKHMLVLSERRYVDSFTGSADFVVLFVPADQVLDAALRADPGLLEESYERGVVVASPGSLLMLLKTAALTWRQARLAEHAQVVHELGRELVSRVREVAKSFSRLGSSLESAVGSYNDTVRALDSKVLSTARRFQELEVSGEEIPASRTSEAVVRGPAGD</sequence>
<dbReference type="RefSeq" id="WP_380618433.1">
    <property type="nucleotide sequence ID" value="NZ_JBHSDK010000007.1"/>
</dbReference>
<keyword evidence="4" id="KW-0233">DNA recombination</keyword>
<proteinExistence type="inferred from homology"/>
<evidence type="ECO:0000313" key="5">
    <source>
        <dbReference type="EMBL" id="MFC4334594.1"/>
    </source>
</evidence>
<gene>
    <name evidence="5" type="primary">rmuC</name>
    <name evidence="5" type="ORF">ACFPET_05220</name>
</gene>
<evidence type="ECO:0000256" key="1">
    <source>
        <dbReference type="ARBA" id="ARBA00003416"/>
    </source>
</evidence>
<comment type="function">
    <text evidence="1">Involved in DNA recombination.</text>
</comment>
<dbReference type="Pfam" id="PF02646">
    <property type="entry name" value="RmuC"/>
    <property type="match status" value="1"/>
</dbReference>
<evidence type="ECO:0000313" key="6">
    <source>
        <dbReference type="Proteomes" id="UP001595823"/>
    </source>
</evidence>
<protein>
    <submittedName>
        <fullName evidence="5">DNA recombination protein RmuC</fullName>
    </submittedName>
</protein>
<keyword evidence="3" id="KW-0175">Coiled coil</keyword>
<dbReference type="Proteomes" id="UP001595823">
    <property type="component" value="Unassembled WGS sequence"/>
</dbReference>
<dbReference type="EMBL" id="JBHSDK010000007">
    <property type="protein sequence ID" value="MFC4334594.1"/>
    <property type="molecule type" value="Genomic_DNA"/>
</dbReference>
<name>A0ABV8TVU2_9ACTN</name>
<dbReference type="PANTHER" id="PTHR30563:SF0">
    <property type="entry name" value="DNA RECOMBINATION PROTEIN RMUC"/>
    <property type="match status" value="1"/>
</dbReference>
<evidence type="ECO:0000256" key="3">
    <source>
        <dbReference type="ARBA" id="ARBA00023054"/>
    </source>
</evidence>
<evidence type="ECO:0000256" key="2">
    <source>
        <dbReference type="ARBA" id="ARBA00009840"/>
    </source>
</evidence>
<comment type="caution">
    <text evidence="5">The sequence shown here is derived from an EMBL/GenBank/DDBJ whole genome shotgun (WGS) entry which is preliminary data.</text>
</comment>
<evidence type="ECO:0000256" key="4">
    <source>
        <dbReference type="ARBA" id="ARBA00023172"/>
    </source>
</evidence>